<evidence type="ECO:0000313" key="2">
    <source>
        <dbReference type="EMBL" id="GMT07346.1"/>
    </source>
</evidence>
<feature type="transmembrane region" description="Helical" evidence="1">
    <location>
        <begin position="39"/>
        <end position="59"/>
    </location>
</feature>
<keyword evidence="1" id="KW-1133">Transmembrane helix</keyword>
<name>A0AAV5UJV4_9BILA</name>
<accession>A0AAV5UJV4</accession>
<feature type="non-terminal residue" evidence="2">
    <location>
        <position position="105"/>
    </location>
</feature>
<gene>
    <name evidence="2" type="ORF">PENTCL1PPCAC_29520</name>
</gene>
<feature type="non-terminal residue" evidence="2">
    <location>
        <position position="1"/>
    </location>
</feature>
<protein>
    <submittedName>
        <fullName evidence="2">Uncharacterized protein</fullName>
    </submittedName>
</protein>
<evidence type="ECO:0000256" key="1">
    <source>
        <dbReference type="SAM" id="Phobius"/>
    </source>
</evidence>
<keyword evidence="1" id="KW-0472">Membrane</keyword>
<dbReference type="EMBL" id="BTSX01000006">
    <property type="protein sequence ID" value="GMT07346.1"/>
    <property type="molecule type" value="Genomic_DNA"/>
</dbReference>
<organism evidence="2 3">
    <name type="scientific">Pristionchus entomophagus</name>
    <dbReference type="NCBI Taxonomy" id="358040"/>
    <lineage>
        <taxon>Eukaryota</taxon>
        <taxon>Metazoa</taxon>
        <taxon>Ecdysozoa</taxon>
        <taxon>Nematoda</taxon>
        <taxon>Chromadorea</taxon>
        <taxon>Rhabditida</taxon>
        <taxon>Rhabditina</taxon>
        <taxon>Diplogasteromorpha</taxon>
        <taxon>Diplogasteroidea</taxon>
        <taxon>Neodiplogasteridae</taxon>
        <taxon>Pristionchus</taxon>
    </lineage>
</organism>
<sequence length="105" mass="11575">AVQSLNGKPVFEIFAIVAILAIGIVIAVYCLTTSYPPSIHVSLSLMLTCILILLLTEILDRLRLYLAPFNYALRTFFFALICGIVVILVLLFNAKDMGRDLISVS</sequence>
<keyword evidence="1" id="KW-0812">Transmembrane</keyword>
<proteinExistence type="predicted"/>
<feature type="transmembrane region" description="Helical" evidence="1">
    <location>
        <begin position="13"/>
        <end position="32"/>
    </location>
</feature>
<evidence type="ECO:0000313" key="3">
    <source>
        <dbReference type="Proteomes" id="UP001432027"/>
    </source>
</evidence>
<dbReference type="Proteomes" id="UP001432027">
    <property type="component" value="Unassembled WGS sequence"/>
</dbReference>
<dbReference type="AlphaFoldDB" id="A0AAV5UJV4"/>
<reference evidence="2" key="1">
    <citation type="submission" date="2023-10" db="EMBL/GenBank/DDBJ databases">
        <title>Genome assembly of Pristionchus species.</title>
        <authorList>
            <person name="Yoshida K."/>
            <person name="Sommer R.J."/>
        </authorList>
    </citation>
    <scope>NUCLEOTIDE SEQUENCE</scope>
    <source>
        <strain evidence="2">RS0144</strain>
    </source>
</reference>
<comment type="caution">
    <text evidence="2">The sequence shown here is derived from an EMBL/GenBank/DDBJ whole genome shotgun (WGS) entry which is preliminary data.</text>
</comment>
<feature type="transmembrane region" description="Helical" evidence="1">
    <location>
        <begin position="71"/>
        <end position="92"/>
    </location>
</feature>
<keyword evidence="3" id="KW-1185">Reference proteome</keyword>